<reference evidence="1" key="1">
    <citation type="submission" date="2020-10" db="EMBL/GenBank/DDBJ databases">
        <authorList>
            <person name="Castelo-Branco R."/>
            <person name="Eusebio N."/>
            <person name="Adriana R."/>
            <person name="Vieira A."/>
            <person name="Brugerolle De Fraissinette N."/>
            <person name="Rezende De Castro R."/>
            <person name="Schneider M.P."/>
            <person name="Vasconcelos V."/>
            <person name="Leao P.N."/>
        </authorList>
    </citation>
    <scope>NUCLEOTIDE SEQUENCE</scope>
    <source>
        <strain evidence="1">LEGE 06105</strain>
    </source>
</reference>
<evidence type="ECO:0000313" key="2">
    <source>
        <dbReference type="Proteomes" id="UP000620559"/>
    </source>
</evidence>
<comment type="caution">
    <text evidence="1">The sequence shown here is derived from an EMBL/GenBank/DDBJ whole genome shotgun (WGS) entry which is preliminary data.</text>
</comment>
<keyword evidence="2" id="KW-1185">Reference proteome</keyword>
<dbReference type="AlphaFoldDB" id="A0A8J7F5Y0"/>
<gene>
    <name evidence="1" type="ORF">IQ247_17830</name>
</gene>
<organism evidence="1 2">
    <name type="scientific">Plectonema cf. radiosum LEGE 06105</name>
    <dbReference type="NCBI Taxonomy" id="945769"/>
    <lineage>
        <taxon>Bacteria</taxon>
        <taxon>Bacillati</taxon>
        <taxon>Cyanobacteriota</taxon>
        <taxon>Cyanophyceae</taxon>
        <taxon>Oscillatoriophycideae</taxon>
        <taxon>Oscillatoriales</taxon>
        <taxon>Microcoleaceae</taxon>
        <taxon>Plectonema</taxon>
    </lineage>
</organism>
<accession>A0A8J7F5Y0</accession>
<dbReference type="Proteomes" id="UP000620559">
    <property type="component" value="Unassembled WGS sequence"/>
</dbReference>
<sequence>MRDSRQHAAEVKNLRGCLKSTVLCHAEPSVIRRISRRVASKYTCQTQILPCKKSSDLLKCLESGKIDTGKLMGLEKTLVVAYWLQSLQEDTRFDGVDLLMEKAVVRAF</sequence>
<protein>
    <submittedName>
        <fullName evidence="1">Uncharacterized protein</fullName>
    </submittedName>
</protein>
<evidence type="ECO:0000313" key="1">
    <source>
        <dbReference type="EMBL" id="MBE9214505.1"/>
    </source>
</evidence>
<proteinExistence type="predicted"/>
<name>A0A8J7F5Y0_9CYAN</name>
<dbReference type="EMBL" id="JADEWL010000062">
    <property type="protein sequence ID" value="MBE9214505.1"/>
    <property type="molecule type" value="Genomic_DNA"/>
</dbReference>